<dbReference type="GO" id="GO:0016758">
    <property type="term" value="F:hexosyltransferase activity"/>
    <property type="evidence" value="ECO:0007669"/>
    <property type="project" value="InterPro"/>
</dbReference>
<dbReference type="Pfam" id="PF09594">
    <property type="entry name" value="GT87"/>
    <property type="match status" value="1"/>
</dbReference>
<evidence type="ECO:0000256" key="8">
    <source>
        <dbReference type="SAM" id="Phobius"/>
    </source>
</evidence>
<feature type="transmembrane region" description="Helical" evidence="8">
    <location>
        <begin position="177"/>
        <end position="197"/>
    </location>
</feature>
<name>A0A4V3CZ58_LABRH</name>
<evidence type="ECO:0000256" key="5">
    <source>
        <dbReference type="ARBA" id="ARBA00022989"/>
    </source>
</evidence>
<evidence type="ECO:0000313" key="9">
    <source>
        <dbReference type="EMBL" id="TDP96748.1"/>
    </source>
</evidence>
<feature type="transmembrane region" description="Helical" evidence="8">
    <location>
        <begin position="333"/>
        <end position="353"/>
    </location>
</feature>
<keyword evidence="6 8" id="KW-0472">Membrane</keyword>
<feature type="transmembrane region" description="Helical" evidence="8">
    <location>
        <begin position="365"/>
        <end position="386"/>
    </location>
</feature>
<evidence type="ECO:0000256" key="7">
    <source>
        <dbReference type="ARBA" id="ARBA00024033"/>
    </source>
</evidence>
<keyword evidence="9" id="KW-0328">Glycosyltransferase</keyword>
<comment type="caution">
    <text evidence="9">The sequence shown here is derived from an EMBL/GenBank/DDBJ whole genome shotgun (WGS) entry which is preliminary data.</text>
</comment>
<sequence>MQWQLAFTKLLDRWFWLVAVAIGAIVVLVYTVDALRYANGVDLQVYRAGGVAMRHGIPLYADGFSQRLGTPTGLLFTYPPSAALFFVPMSLLPFGAALVVHELVNIAAIGAVTVLVCRHHGWAWRPTALAALALTAAGPALEPVRETLHFGQINLVLLLMVCADCLLPRLGPLPRGLLTGVAAAVKLTPAVLILFFLARRDWRAAATMAATSAAITLVALVVAPHDSLQFWTNTLFHSDRIGDVFYSYNQSLSGELARLGLSGGLRQAVWALGVLVVVPAGFLAARRAVRAGDELGALLVVAAVGLIASPISWDHHFVWVLLAVPTLALVPRGRRWLAVLAIAIFTAPLHIIWPNTREVHWTSWWQHLTGNLYLVAAIGVVIAVGLRRTAVAEPEVENAPVMAWSRA</sequence>
<feature type="transmembrane region" description="Helical" evidence="8">
    <location>
        <begin position="297"/>
        <end position="313"/>
    </location>
</feature>
<proteinExistence type="inferred from homology"/>
<keyword evidence="2" id="KW-1003">Cell membrane</keyword>
<evidence type="ECO:0000256" key="6">
    <source>
        <dbReference type="ARBA" id="ARBA00023136"/>
    </source>
</evidence>
<feature type="transmembrane region" description="Helical" evidence="8">
    <location>
        <begin position="268"/>
        <end position="285"/>
    </location>
</feature>
<gene>
    <name evidence="9" type="ORF">EV186_104736</name>
</gene>
<dbReference type="RefSeq" id="WP_133852055.1">
    <property type="nucleotide sequence ID" value="NZ_SNXZ01000004.1"/>
</dbReference>
<protein>
    <submittedName>
        <fullName evidence="9">Alpha-1,2-mannosyltransferase</fullName>
    </submittedName>
</protein>
<keyword evidence="10" id="KW-1185">Reference proteome</keyword>
<evidence type="ECO:0000256" key="2">
    <source>
        <dbReference type="ARBA" id="ARBA00022475"/>
    </source>
</evidence>
<dbReference type="OrthoDB" id="9774600at2"/>
<feature type="transmembrane region" description="Helical" evidence="8">
    <location>
        <begin position="204"/>
        <end position="223"/>
    </location>
</feature>
<evidence type="ECO:0000313" key="10">
    <source>
        <dbReference type="Proteomes" id="UP000295444"/>
    </source>
</evidence>
<keyword evidence="5 8" id="KW-1133">Transmembrane helix</keyword>
<comment type="similarity">
    <text evidence="7">Belongs to the glycosyltransferase 87 family.</text>
</comment>
<organism evidence="9 10">
    <name type="scientific">Labedaea rhizosphaerae</name>
    <dbReference type="NCBI Taxonomy" id="598644"/>
    <lineage>
        <taxon>Bacteria</taxon>
        <taxon>Bacillati</taxon>
        <taxon>Actinomycetota</taxon>
        <taxon>Actinomycetes</taxon>
        <taxon>Pseudonocardiales</taxon>
        <taxon>Pseudonocardiaceae</taxon>
        <taxon>Labedaea</taxon>
    </lineage>
</organism>
<reference evidence="9 10" key="1">
    <citation type="submission" date="2019-03" db="EMBL/GenBank/DDBJ databases">
        <title>Genomic Encyclopedia of Type Strains, Phase IV (KMG-IV): sequencing the most valuable type-strain genomes for metagenomic binning, comparative biology and taxonomic classification.</title>
        <authorList>
            <person name="Goeker M."/>
        </authorList>
    </citation>
    <scope>NUCLEOTIDE SEQUENCE [LARGE SCALE GENOMIC DNA]</scope>
    <source>
        <strain evidence="9 10">DSM 45361</strain>
    </source>
</reference>
<dbReference type="Proteomes" id="UP000295444">
    <property type="component" value="Unassembled WGS sequence"/>
</dbReference>
<evidence type="ECO:0000256" key="3">
    <source>
        <dbReference type="ARBA" id="ARBA00022679"/>
    </source>
</evidence>
<comment type="subcellular location">
    <subcellularLocation>
        <location evidence="1">Cell membrane</location>
        <topology evidence="1">Multi-pass membrane protein</topology>
    </subcellularLocation>
</comment>
<evidence type="ECO:0000256" key="4">
    <source>
        <dbReference type="ARBA" id="ARBA00022692"/>
    </source>
</evidence>
<dbReference type="EMBL" id="SNXZ01000004">
    <property type="protein sequence ID" value="TDP96748.1"/>
    <property type="molecule type" value="Genomic_DNA"/>
</dbReference>
<evidence type="ECO:0000256" key="1">
    <source>
        <dbReference type="ARBA" id="ARBA00004651"/>
    </source>
</evidence>
<dbReference type="GO" id="GO:0005886">
    <property type="term" value="C:plasma membrane"/>
    <property type="evidence" value="ECO:0007669"/>
    <property type="project" value="UniProtKB-SubCell"/>
</dbReference>
<feature type="transmembrane region" description="Helical" evidence="8">
    <location>
        <begin position="91"/>
        <end position="116"/>
    </location>
</feature>
<accession>A0A4V3CZ58</accession>
<keyword evidence="4 8" id="KW-0812">Transmembrane</keyword>
<feature type="transmembrane region" description="Helical" evidence="8">
    <location>
        <begin position="14"/>
        <end position="32"/>
    </location>
</feature>
<dbReference type="AlphaFoldDB" id="A0A4V3CZ58"/>
<dbReference type="InterPro" id="IPR018584">
    <property type="entry name" value="GT87"/>
</dbReference>
<keyword evidence="3 9" id="KW-0808">Transferase</keyword>